<dbReference type="GO" id="GO:0002181">
    <property type="term" value="P:cytoplasmic translation"/>
    <property type="evidence" value="ECO:0007669"/>
    <property type="project" value="TreeGrafter"/>
</dbReference>
<dbReference type="InterPro" id="IPR002673">
    <property type="entry name" value="Ribosomal_eL29"/>
</dbReference>
<feature type="region of interest" description="Disordered" evidence="5">
    <location>
        <begin position="1"/>
        <end position="34"/>
    </location>
</feature>
<comment type="similarity">
    <text evidence="1 4">Belongs to the eukaryotic ribosomal protein eL29 family.</text>
</comment>
<dbReference type="PANTHER" id="PTHR12884">
    <property type="entry name" value="60S RIBOSOMAL PROTEIN L29"/>
    <property type="match status" value="1"/>
</dbReference>
<sequence>MAKSKNHTAHNQTRKNHRGGIKKPSTRRHMSMKGCDPKFLRNLKFAKKHNLNKHQIEKKMAAK</sequence>
<accession>A0A0U2V9Q1</accession>
<dbReference type="AlphaFoldDB" id="A0A0U2V9Q1"/>
<evidence type="ECO:0000256" key="4">
    <source>
        <dbReference type="RuleBase" id="RU364026"/>
    </source>
</evidence>
<organism evidence="6">
    <name type="scientific">Calanus sinicus</name>
    <name type="common">Copepod</name>
    <dbReference type="NCBI Taxonomy" id="114070"/>
    <lineage>
        <taxon>Eukaryota</taxon>
        <taxon>Metazoa</taxon>
        <taxon>Ecdysozoa</taxon>
        <taxon>Arthropoda</taxon>
        <taxon>Crustacea</taxon>
        <taxon>Multicrustacea</taxon>
        <taxon>Hexanauplia</taxon>
        <taxon>Copepoda</taxon>
        <taxon>Calanoida</taxon>
        <taxon>Calanidae</taxon>
        <taxon>Calanus</taxon>
    </lineage>
</organism>
<dbReference type="Pfam" id="PF01779">
    <property type="entry name" value="Ribosomal_L29e"/>
    <property type="match status" value="1"/>
</dbReference>
<protein>
    <recommendedName>
        <fullName evidence="4">60S ribosomal protein L29</fullName>
    </recommendedName>
</protein>
<evidence type="ECO:0000313" key="6">
    <source>
        <dbReference type="EMBL" id="ALS04998.1"/>
    </source>
</evidence>
<dbReference type="GO" id="GO:0003735">
    <property type="term" value="F:structural constituent of ribosome"/>
    <property type="evidence" value="ECO:0007669"/>
    <property type="project" value="UniProtKB-UniRule"/>
</dbReference>
<dbReference type="EMBL" id="KT755164">
    <property type="protein sequence ID" value="ALS04998.1"/>
    <property type="molecule type" value="mRNA"/>
</dbReference>
<feature type="compositionally biased region" description="Basic residues" evidence="5">
    <location>
        <begin position="1"/>
        <end position="31"/>
    </location>
</feature>
<keyword evidence="2 4" id="KW-0689">Ribosomal protein</keyword>
<evidence type="ECO:0000256" key="3">
    <source>
        <dbReference type="ARBA" id="ARBA00023274"/>
    </source>
</evidence>
<reference evidence="6" key="1">
    <citation type="journal article" date="2015" name="Sci. Rep.">
        <title>Spliced leader RNA trans-splicing discovered in copepods.</title>
        <authorList>
            <person name="Yang F."/>
            <person name="Xu D."/>
            <person name="Zhuang Y."/>
            <person name="Yi X."/>
            <person name="Huang Y."/>
            <person name="Chen H."/>
            <person name="Lin S."/>
            <person name="Campbell D.A."/>
            <person name="Sturm N.R."/>
            <person name="Liu G."/>
            <person name="Zhang H."/>
        </authorList>
    </citation>
    <scope>NUCLEOTIDE SEQUENCE</scope>
</reference>
<evidence type="ECO:0000256" key="2">
    <source>
        <dbReference type="ARBA" id="ARBA00022980"/>
    </source>
</evidence>
<dbReference type="GO" id="GO:0022625">
    <property type="term" value="C:cytosolic large ribosomal subunit"/>
    <property type="evidence" value="ECO:0007669"/>
    <property type="project" value="TreeGrafter"/>
</dbReference>
<keyword evidence="3 4" id="KW-0687">Ribonucleoprotein</keyword>
<evidence type="ECO:0000256" key="5">
    <source>
        <dbReference type="SAM" id="MobiDB-lite"/>
    </source>
</evidence>
<dbReference type="PANTHER" id="PTHR12884:SF0">
    <property type="entry name" value="60S RIBOSOMAL PROTEIN L29"/>
    <property type="match status" value="1"/>
</dbReference>
<evidence type="ECO:0000256" key="1">
    <source>
        <dbReference type="ARBA" id="ARBA00010247"/>
    </source>
</evidence>
<proteinExistence type="evidence at transcript level"/>
<dbReference type="EMBL" id="KT755144">
    <property type="protein sequence ID" value="ALS04978.1"/>
    <property type="molecule type" value="mRNA"/>
</dbReference>
<dbReference type="Gene3D" id="6.10.140.1730">
    <property type="match status" value="1"/>
</dbReference>
<name>A0A0U2V9Q1_CALSV</name>